<dbReference type="Proteomes" id="UP000434957">
    <property type="component" value="Unassembled WGS sequence"/>
</dbReference>
<evidence type="ECO:0000313" key="1">
    <source>
        <dbReference type="EMBL" id="KAE9319314.1"/>
    </source>
</evidence>
<evidence type="ECO:0008006" key="3">
    <source>
        <dbReference type="Google" id="ProtNLM"/>
    </source>
</evidence>
<reference evidence="1 2" key="1">
    <citation type="submission" date="2018-08" db="EMBL/GenBank/DDBJ databases">
        <title>Genomic investigation of the strawberry pathogen Phytophthora fragariae indicates pathogenicity is determined by transcriptional variation in three key races.</title>
        <authorList>
            <person name="Adams T.M."/>
            <person name="Armitage A.D."/>
            <person name="Sobczyk M.K."/>
            <person name="Bates H.J."/>
            <person name="Dunwell J.M."/>
            <person name="Nellist C.F."/>
            <person name="Harrison R.J."/>
        </authorList>
    </citation>
    <scope>NUCLEOTIDE SEQUENCE [LARGE SCALE GENOMIC DNA]</scope>
    <source>
        <strain evidence="1 2">SCRP333</strain>
    </source>
</reference>
<sequence length="243" mass="27811">MGRKQRGYPVKVKLAAIGLVEIVGLPTAVEHLGYPHSTVHRWWQARAKLRAFKGNKLSKTTKGQGRKESFPFTPALITFMKDIRRDEDWLTTSIMIAFIQEHYEEWYQGYAATKKSEQSCRRSLERLLQRTAARYGVSTQKPQETKLPSGDLERIKTDFALRFWEKYGDYGASEIYNVDETAIQFDMPPSKIWGIKGRKGSAKVQDLNKHCGRMTAVLTIRADGKKLPILFILRGKVGGFDRL</sequence>
<dbReference type="EMBL" id="QXFT01001413">
    <property type="protein sequence ID" value="KAE9319314.1"/>
    <property type="molecule type" value="Genomic_DNA"/>
</dbReference>
<gene>
    <name evidence="1" type="ORF">PR003_g18009</name>
</gene>
<protein>
    <recommendedName>
        <fullName evidence="3">DDE-1 domain-containing protein</fullName>
    </recommendedName>
</protein>
<comment type="caution">
    <text evidence="1">The sequence shown here is derived from an EMBL/GenBank/DDBJ whole genome shotgun (WGS) entry which is preliminary data.</text>
</comment>
<name>A0A6A4EA04_9STRA</name>
<proteinExistence type="predicted"/>
<organism evidence="1 2">
    <name type="scientific">Phytophthora rubi</name>
    <dbReference type="NCBI Taxonomy" id="129364"/>
    <lineage>
        <taxon>Eukaryota</taxon>
        <taxon>Sar</taxon>
        <taxon>Stramenopiles</taxon>
        <taxon>Oomycota</taxon>
        <taxon>Peronosporomycetes</taxon>
        <taxon>Peronosporales</taxon>
        <taxon>Peronosporaceae</taxon>
        <taxon>Phytophthora</taxon>
    </lineage>
</organism>
<dbReference type="AlphaFoldDB" id="A0A6A4EA04"/>
<keyword evidence="2" id="KW-1185">Reference proteome</keyword>
<evidence type="ECO:0000313" key="2">
    <source>
        <dbReference type="Proteomes" id="UP000434957"/>
    </source>
</evidence>
<accession>A0A6A4EA04</accession>